<gene>
    <name evidence="1" type="ORF">MSG28_014719</name>
</gene>
<accession>A0ACC0JSN3</accession>
<name>A0ACC0JSN3_CHOFU</name>
<evidence type="ECO:0000313" key="1">
    <source>
        <dbReference type="EMBL" id="KAI8427080.1"/>
    </source>
</evidence>
<evidence type="ECO:0000313" key="2">
    <source>
        <dbReference type="Proteomes" id="UP001064048"/>
    </source>
</evidence>
<dbReference type="Proteomes" id="UP001064048">
    <property type="component" value="Chromosome 26"/>
</dbReference>
<comment type="caution">
    <text evidence="1">The sequence shown here is derived from an EMBL/GenBank/DDBJ whole genome shotgun (WGS) entry which is preliminary data.</text>
</comment>
<keyword evidence="2" id="KW-1185">Reference proteome</keyword>
<sequence>MLSLIDMVVNCSALREFTSIPPRDRDPSLPEAGEREQPRHEKQIEVPVMPREAPATLKPPKMKRKVEAVDKKPSAKKFVREEILGSVFVKLSKLKSAKLPAWPLLPWRKV</sequence>
<reference evidence="1 2" key="1">
    <citation type="journal article" date="2022" name="Genome Biol. Evol.">
        <title>The Spruce Budworm Genome: Reconstructing the Evolutionary History of Antifreeze Proteins.</title>
        <authorList>
            <person name="Beliveau C."/>
            <person name="Gagne P."/>
            <person name="Picq S."/>
            <person name="Vernygora O."/>
            <person name="Keeling C.I."/>
            <person name="Pinkney K."/>
            <person name="Doucet D."/>
            <person name="Wen F."/>
            <person name="Johnston J.S."/>
            <person name="Maaroufi H."/>
            <person name="Boyle B."/>
            <person name="Laroche J."/>
            <person name="Dewar K."/>
            <person name="Juretic N."/>
            <person name="Blackburn G."/>
            <person name="Nisole A."/>
            <person name="Brunet B."/>
            <person name="Brandao M."/>
            <person name="Lumley L."/>
            <person name="Duan J."/>
            <person name="Quan G."/>
            <person name="Lucarotti C.J."/>
            <person name="Roe A.D."/>
            <person name="Sperling F.A.H."/>
            <person name="Levesque R.C."/>
            <person name="Cusson M."/>
        </authorList>
    </citation>
    <scope>NUCLEOTIDE SEQUENCE [LARGE SCALE GENOMIC DNA]</scope>
    <source>
        <strain evidence="1">Glfc:IPQL:Cfum</strain>
    </source>
</reference>
<proteinExistence type="predicted"/>
<organism evidence="1 2">
    <name type="scientific">Choristoneura fumiferana</name>
    <name type="common">Spruce budworm moth</name>
    <name type="synonym">Archips fumiferana</name>
    <dbReference type="NCBI Taxonomy" id="7141"/>
    <lineage>
        <taxon>Eukaryota</taxon>
        <taxon>Metazoa</taxon>
        <taxon>Ecdysozoa</taxon>
        <taxon>Arthropoda</taxon>
        <taxon>Hexapoda</taxon>
        <taxon>Insecta</taxon>
        <taxon>Pterygota</taxon>
        <taxon>Neoptera</taxon>
        <taxon>Endopterygota</taxon>
        <taxon>Lepidoptera</taxon>
        <taxon>Glossata</taxon>
        <taxon>Ditrysia</taxon>
        <taxon>Tortricoidea</taxon>
        <taxon>Tortricidae</taxon>
        <taxon>Tortricinae</taxon>
        <taxon>Choristoneura</taxon>
    </lineage>
</organism>
<dbReference type="EMBL" id="CM046126">
    <property type="protein sequence ID" value="KAI8427080.1"/>
    <property type="molecule type" value="Genomic_DNA"/>
</dbReference>
<protein>
    <submittedName>
        <fullName evidence="1">Uncharacterized protein</fullName>
    </submittedName>
</protein>